<keyword evidence="3" id="KW-0813">Transport</keyword>
<dbReference type="InterPro" id="IPR003593">
    <property type="entry name" value="AAA+_ATPase"/>
</dbReference>
<dbReference type="PANTHER" id="PTHR43297">
    <property type="entry name" value="OLIGOPEPTIDE TRANSPORT ATP-BINDING PROTEIN APPD"/>
    <property type="match status" value="1"/>
</dbReference>
<evidence type="ECO:0000256" key="1">
    <source>
        <dbReference type="ARBA" id="ARBA00004417"/>
    </source>
</evidence>
<dbReference type="InterPro" id="IPR013563">
    <property type="entry name" value="Oligopep_ABC_C"/>
</dbReference>
<dbReference type="Proteomes" id="UP000233293">
    <property type="component" value="Unassembled WGS sequence"/>
</dbReference>
<dbReference type="PANTHER" id="PTHR43297:SF2">
    <property type="entry name" value="DIPEPTIDE TRANSPORT ATP-BINDING PROTEIN DPPD"/>
    <property type="match status" value="1"/>
</dbReference>
<dbReference type="Pfam" id="PF00005">
    <property type="entry name" value="ABC_tran"/>
    <property type="match status" value="1"/>
</dbReference>
<dbReference type="OrthoDB" id="37801at2"/>
<dbReference type="InterPro" id="IPR027417">
    <property type="entry name" value="P-loop_NTPase"/>
</dbReference>
<feature type="domain" description="ABC transporter" evidence="8">
    <location>
        <begin position="6"/>
        <end position="254"/>
    </location>
</feature>
<dbReference type="GO" id="GO:0005524">
    <property type="term" value="F:ATP binding"/>
    <property type="evidence" value="ECO:0007669"/>
    <property type="project" value="UniProtKB-KW"/>
</dbReference>
<keyword evidence="4" id="KW-1003">Cell membrane</keyword>
<dbReference type="GO" id="GO:0005886">
    <property type="term" value="C:plasma membrane"/>
    <property type="evidence" value="ECO:0007669"/>
    <property type="project" value="UniProtKB-SubCell"/>
</dbReference>
<dbReference type="GO" id="GO:0016887">
    <property type="term" value="F:ATP hydrolysis activity"/>
    <property type="evidence" value="ECO:0007669"/>
    <property type="project" value="InterPro"/>
</dbReference>
<evidence type="ECO:0000256" key="7">
    <source>
        <dbReference type="ARBA" id="ARBA00023136"/>
    </source>
</evidence>
<dbReference type="AlphaFoldDB" id="A0A2N3PZH1"/>
<evidence type="ECO:0000256" key="6">
    <source>
        <dbReference type="ARBA" id="ARBA00022840"/>
    </source>
</evidence>
<dbReference type="InterPro" id="IPR050388">
    <property type="entry name" value="ABC_Ni/Peptide_Import"/>
</dbReference>
<dbReference type="SMART" id="SM00382">
    <property type="entry name" value="AAA"/>
    <property type="match status" value="1"/>
</dbReference>
<keyword evidence="6 9" id="KW-0067">ATP-binding</keyword>
<sequence>MSLLDVKNLSISFATPRGRLAAVRDLSFSLKAGETLALVGESGCGKSLTALALLGLLEPPAVMEGNGIFLEGRNLLTLDEPTLRSLRGSRIAMIFQEPMTALNPVLTVGEQIMEVITEHEGGGRRAARARAVALMEKVRIPDAERRFAEYPHRLSGGLRQRVMIAMALACSPAVLIADEPTTALDVTIQAQILDLIGTLKRENGTAVLFITHDLGLVGQHADRVMVMYAGRVVEERTAADLFADPLHPYTRGLIAARPGLGGSGRRERLMEIPGTVPGLGAMPVGCAFSPRCAFADDLCRSTVPTSIDQAGGRIACHHSEGIHDREPAIRRIGNS</sequence>
<dbReference type="PROSITE" id="PS50893">
    <property type="entry name" value="ABC_TRANSPORTER_2"/>
    <property type="match status" value="1"/>
</dbReference>
<keyword evidence="7" id="KW-0472">Membrane</keyword>
<evidence type="ECO:0000259" key="8">
    <source>
        <dbReference type="PROSITE" id="PS50893"/>
    </source>
</evidence>
<proteinExistence type="inferred from homology"/>
<dbReference type="GO" id="GO:0015833">
    <property type="term" value="P:peptide transport"/>
    <property type="evidence" value="ECO:0007669"/>
    <property type="project" value="InterPro"/>
</dbReference>
<evidence type="ECO:0000256" key="4">
    <source>
        <dbReference type="ARBA" id="ARBA00022475"/>
    </source>
</evidence>
<evidence type="ECO:0000256" key="3">
    <source>
        <dbReference type="ARBA" id="ARBA00022448"/>
    </source>
</evidence>
<evidence type="ECO:0000313" key="10">
    <source>
        <dbReference type="Proteomes" id="UP000233293"/>
    </source>
</evidence>
<evidence type="ECO:0000313" key="9">
    <source>
        <dbReference type="EMBL" id="PKU25779.1"/>
    </source>
</evidence>
<comment type="similarity">
    <text evidence="2">Belongs to the ABC transporter superfamily.</text>
</comment>
<dbReference type="FunFam" id="3.40.50.300:FF:000016">
    <property type="entry name" value="Oligopeptide ABC transporter ATP-binding component"/>
    <property type="match status" value="1"/>
</dbReference>
<dbReference type="RefSeq" id="WP_101249323.1">
    <property type="nucleotide sequence ID" value="NZ_PIUM01000003.1"/>
</dbReference>
<dbReference type="CDD" id="cd03257">
    <property type="entry name" value="ABC_NikE_OppD_transporters"/>
    <property type="match status" value="1"/>
</dbReference>
<comment type="caution">
    <text evidence="9">The sequence shown here is derived from an EMBL/GenBank/DDBJ whole genome shotgun (WGS) entry which is preliminary data.</text>
</comment>
<keyword evidence="10" id="KW-1185">Reference proteome</keyword>
<reference evidence="10" key="1">
    <citation type="submission" date="2017-12" db="EMBL/GenBank/DDBJ databases">
        <title>Draft genome sequence of Telmatospirillum siberiense 26-4b1T, an acidotolerant peatland alphaproteobacterium potentially involved in sulfur cycling.</title>
        <authorList>
            <person name="Hausmann B."/>
            <person name="Pjevac P."/>
            <person name="Schreck K."/>
            <person name="Herbold C.W."/>
            <person name="Daims H."/>
            <person name="Wagner M."/>
            <person name="Pester M."/>
            <person name="Loy A."/>
        </authorList>
    </citation>
    <scope>NUCLEOTIDE SEQUENCE [LARGE SCALE GENOMIC DNA]</scope>
    <source>
        <strain evidence="10">26-4b1</strain>
    </source>
</reference>
<dbReference type="NCBIfam" id="TIGR01727">
    <property type="entry name" value="oligo_HPY"/>
    <property type="match status" value="1"/>
</dbReference>
<dbReference type="Pfam" id="PF08352">
    <property type="entry name" value="oligo_HPY"/>
    <property type="match status" value="1"/>
</dbReference>
<organism evidence="9 10">
    <name type="scientific">Telmatospirillum siberiense</name>
    <dbReference type="NCBI Taxonomy" id="382514"/>
    <lineage>
        <taxon>Bacteria</taxon>
        <taxon>Pseudomonadati</taxon>
        <taxon>Pseudomonadota</taxon>
        <taxon>Alphaproteobacteria</taxon>
        <taxon>Rhodospirillales</taxon>
        <taxon>Rhodospirillaceae</taxon>
        <taxon>Telmatospirillum</taxon>
    </lineage>
</organism>
<dbReference type="GO" id="GO:0055085">
    <property type="term" value="P:transmembrane transport"/>
    <property type="evidence" value="ECO:0007669"/>
    <property type="project" value="UniProtKB-ARBA"/>
</dbReference>
<comment type="subcellular location">
    <subcellularLocation>
        <location evidence="1">Cell inner membrane</location>
        <topology evidence="1">Peripheral membrane protein</topology>
    </subcellularLocation>
</comment>
<evidence type="ECO:0000256" key="2">
    <source>
        <dbReference type="ARBA" id="ARBA00005417"/>
    </source>
</evidence>
<dbReference type="InterPro" id="IPR003439">
    <property type="entry name" value="ABC_transporter-like_ATP-bd"/>
</dbReference>
<keyword evidence="5" id="KW-0547">Nucleotide-binding</keyword>
<protein>
    <submittedName>
        <fullName evidence="9">Peptide ABC transporter ATP-binding protein</fullName>
    </submittedName>
</protein>
<dbReference type="EMBL" id="PIUM01000003">
    <property type="protein sequence ID" value="PKU25779.1"/>
    <property type="molecule type" value="Genomic_DNA"/>
</dbReference>
<gene>
    <name evidence="9" type="ORF">CWS72_04225</name>
</gene>
<name>A0A2N3PZH1_9PROT</name>
<accession>A0A2N3PZH1</accession>
<dbReference type="SUPFAM" id="SSF52540">
    <property type="entry name" value="P-loop containing nucleoside triphosphate hydrolases"/>
    <property type="match status" value="1"/>
</dbReference>
<dbReference type="Gene3D" id="3.40.50.300">
    <property type="entry name" value="P-loop containing nucleotide triphosphate hydrolases"/>
    <property type="match status" value="1"/>
</dbReference>
<evidence type="ECO:0000256" key="5">
    <source>
        <dbReference type="ARBA" id="ARBA00022741"/>
    </source>
</evidence>